<gene>
    <name evidence="1" type="ORF">SZN_13921</name>
</gene>
<dbReference type="PANTHER" id="PTHR36221">
    <property type="entry name" value="DUF742 DOMAIN-CONTAINING PROTEIN"/>
    <property type="match status" value="1"/>
</dbReference>
<comment type="caution">
    <text evidence="1">The sequence shown here is derived from an EMBL/GenBank/DDBJ whole genome shotgun (WGS) entry which is preliminary data.</text>
</comment>
<dbReference type="PANTHER" id="PTHR36221:SF1">
    <property type="entry name" value="DUF742 DOMAIN-CONTAINING PROTEIN"/>
    <property type="match status" value="1"/>
</dbReference>
<evidence type="ECO:0000313" key="2">
    <source>
        <dbReference type="Proteomes" id="UP000004217"/>
    </source>
</evidence>
<dbReference type="EMBL" id="AGBF01000035">
    <property type="protein sequence ID" value="EGX59206.1"/>
    <property type="molecule type" value="Genomic_DNA"/>
</dbReference>
<protein>
    <recommendedName>
        <fullName evidence="3">DUF742 domain-containing protein</fullName>
    </recommendedName>
</protein>
<dbReference type="InterPro" id="IPR007995">
    <property type="entry name" value="DUF742"/>
</dbReference>
<reference evidence="1 2" key="1">
    <citation type="submission" date="2011-08" db="EMBL/GenBank/DDBJ databases">
        <authorList>
            <person name="Lin Y."/>
            <person name="Hao X."/>
            <person name="Johnstone L."/>
            <person name="Miller S.J."/>
            <person name="Wei G."/>
            <person name="Rensing C."/>
        </authorList>
    </citation>
    <scope>NUCLEOTIDE SEQUENCE [LARGE SCALE GENOMIC DNA]</scope>
    <source>
        <strain evidence="1 2">K42</strain>
    </source>
</reference>
<accession>G2GBB0</accession>
<name>G2GBB0_9ACTN</name>
<evidence type="ECO:0000313" key="1">
    <source>
        <dbReference type="EMBL" id="EGX59206.1"/>
    </source>
</evidence>
<dbReference type="Pfam" id="PF05331">
    <property type="entry name" value="DUF742"/>
    <property type="match status" value="1"/>
</dbReference>
<keyword evidence="2" id="KW-1185">Reference proteome</keyword>
<organism evidence="1 2">
    <name type="scientific">Streptomyces zinciresistens K42</name>
    <dbReference type="NCBI Taxonomy" id="700597"/>
    <lineage>
        <taxon>Bacteria</taxon>
        <taxon>Bacillati</taxon>
        <taxon>Actinomycetota</taxon>
        <taxon>Actinomycetes</taxon>
        <taxon>Kitasatosporales</taxon>
        <taxon>Streptomycetaceae</taxon>
        <taxon>Streptomyces</taxon>
    </lineage>
</organism>
<dbReference type="Proteomes" id="UP000004217">
    <property type="component" value="Unassembled WGS sequence"/>
</dbReference>
<proteinExistence type="predicted"/>
<dbReference type="PATRIC" id="fig|700597.3.peg.2729"/>
<dbReference type="AlphaFoldDB" id="G2GBB0"/>
<sequence length="131" mass="14273">MMTSEDGTPWTVVDALGVRPYAVAGGRTQSRHSSDLQLHTQLEPGTETSPGQVVPEARQIVELCLTRRRSIAELAGRIRQPVPVVQVLVSDLIDIHAVQIAPTVFASDPGTLREVVAALERKWPDARRTAC</sequence>
<evidence type="ECO:0008006" key="3">
    <source>
        <dbReference type="Google" id="ProtNLM"/>
    </source>
</evidence>